<dbReference type="PANTHER" id="PTHR11440">
    <property type="entry name" value="LECITHIN-CHOLESTEROL ACYLTRANSFERASE-RELATED"/>
    <property type="match status" value="1"/>
</dbReference>
<protein>
    <recommendedName>
        <fullName evidence="4">Phosphatidylcholine-sterol O-acyltransferase</fullName>
    </recommendedName>
</protein>
<dbReference type="PhylomeDB" id="B6QE32"/>
<feature type="compositionally biased region" description="Low complexity" evidence="1">
    <location>
        <begin position="173"/>
        <end position="183"/>
    </location>
</feature>
<evidence type="ECO:0000256" key="1">
    <source>
        <dbReference type="SAM" id="MobiDB-lite"/>
    </source>
</evidence>
<accession>B6QE32</accession>
<feature type="compositionally biased region" description="Polar residues" evidence="1">
    <location>
        <begin position="731"/>
        <end position="748"/>
    </location>
</feature>
<feature type="region of interest" description="Disordered" evidence="1">
    <location>
        <begin position="173"/>
        <end position="233"/>
    </location>
</feature>
<evidence type="ECO:0008006" key="4">
    <source>
        <dbReference type="Google" id="ProtNLM"/>
    </source>
</evidence>
<reference evidence="3" key="1">
    <citation type="journal article" date="2015" name="Genome Announc.">
        <title>Genome sequence of the AIDS-associated pathogen Penicillium marneffei (ATCC18224) and its near taxonomic relative Talaromyces stipitatus (ATCC10500).</title>
        <authorList>
            <person name="Nierman W.C."/>
            <person name="Fedorova-Abrams N.D."/>
            <person name="Andrianopoulos A."/>
        </authorList>
    </citation>
    <scope>NUCLEOTIDE SEQUENCE [LARGE SCALE GENOMIC DNA]</scope>
    <source>
        <strain evidence="3">ATCC 18224 / CBS 334.59 / QM 7333</strain>
    </source>
</reference>
<feature type="region of interest" description="Disordered" evidence="1">
    <location>
        <begin position="1"/>
        <end position="142"/>
    </location>
</feature>
<feature type="compositionally biased region" description="Low complexity" evidence="1">
    <location>
        <begin position="214"/>
        <end position="228"/>
    </location>
</feature>
<feature type="compositionally biased region" description="Acidic residues" evidence="1">
    <location>
        <begin position="34"/>
        <end position="52"/>
    </location>
</feature>
<feature type="compositionally biased region" description="Low complexity" evidence="1">
    <location>
        <begin position="705"/>
        <end position="714"/>
    </location>
</feature>
<sequence>MSTQSDITPAESGGEQQSGKLSESSSEGVISSSDEIENDNEVDNNDADEDQVNEVLGVSISQVQSRMKARQTPAEEKSRAIESSGGYFDLIPDESGGAQGQPQLFEEPESIEEPSLAAQGGDERKKLEKSAPKSNRHSFTRSMLMSSLSGRRRALSGDSGYGINLRKLLPDFSLTPSRQSSSSTKFNFTDSTLRSRSSSSPQEGSPHGRRDDSSSSNIGSKSSSTIHSNNDDGLAALDTLQNTRTHSYQQYLMTKKRPPLSVRHSLSDESLYVRSLSRVSTLEHRPHYENVHAQVNSRYKAIKDSLQDSSSRIFSMPSFNLPDFKHEWHPGRFLGDYQRKDGVPAGDSRINGVAEVNSNEPNVNGNKPNTRTNTIYPFLDKAASHITGDVVVMGGYRGSILRSAKPPHRQLWVPMKVGLNIRKVDLEVGLSPEDEERMEETIIAREVLSHIGPVDICRRLLQRLSKHEKSRNGDIRVWDYGYDWRLSPHLLSKRLIKFLEGLPCNAPGIPPEKRGAYVIAHSLGGLITRHAVNQRPELFAGVVYAGTPQHCVNILGPLRNGDEVLLSSKVLTAQVNFTIRTSYALLPDNGRCFIDKDTKEDYLVDFFDVNSWDKYALSPCITAPLPPAANETNNRKGIMENLPSSLSTLPRIGLGKKRLSMKLSKSNSVSSYGAPRASRETDQRENAPSGSENEETPIPVESKSKGGAAAIASGTAGGILGPNTAKPPPETNTNQVTTGSSSIPSNMNTSCSSAAATTSTIPREEALAYLDRTLKEVKQFRQELAFNEAHQKANKYPPFAVMYSKALPTVYGARVASRDDIKRTDAYDDLAFAAGDGVCLASAAMLPHGYRVIKHGLVRSERGHVGLLGDLEGVGQCLLALVRGREAGVGINLEK</sequence>
<dbReference type="HOGENOM" id="CLU_007657_0_0_1"/>
<dbReference type="OrthoDB" id="10250441at2759"/>
<name>B6QE32_TALMQ</name>
<keyword evidence="3" id="KW-1185">Reference proteome</keyword>
<proteinExistence type="predicted"/>
<dbReference type="Gene3D" id="3.40.50.1820">
    <property type="entry name" value="alpha/beta hydrolase"/>
    <property type="match status" value="1"/>
</dbReference>
<dbReference type="AlphaFoldDB" id="B6QE32"/>
<evidence type="ECO:0000313" key="3">
    <source>
        <dbReference type="Proteomes" id="UP000001294"/>
    </source>
</evidence>
<feature type="region of interest" description="Disordered" evidence="1">
    <location>
        <begin position="663"/>
        <end position="757"/>
    </location>
</feature>
<organism evidence="2 3">
    <name type="scientific">Talaromyces marneffei (strain ATCC 18224 / CBS 334.59 / QM 7333)</name>
    <name type="common">Penicillium marneffei</name>
    <dbReference type="NCBI Taxonomy" id="441960"/>
    <lineage>
        <taxon>Eukaryota</taxon>
        <taxon>Fungi</taxon>
        <taxon>Dikarya</taxon>
        <taxon>Ascomycota</taxon>
        <taxon>Pezizomycotina</taxon>
        <taxon>Eurotiomycetes</taxon>
        <taxon>Eurotiomycetidae</taxon>
        <taxon>Eurotiales</taxon>
        <taxon>Trichocomaceae</taxon>
        <taxon>Talaromyces</taxon>
        <taxon>Talaromyces sect. Talaromyces</taxon>
    </lineage>
</organism>
<feature type="compositionally biased region" description="Basic and acidic residues" evidence="1">
    <location>
        <begin position="121"/>
        <end position="131"/>
    </location>
</feature>
<feature type="compositionally biased region" description="Low complexity" evidence="1">
    <location>
        <begin position="22"/>
        <end position="33"/>
    </location>
</feature>
<dbReference type="InterPro" id="IPR029058">
    <property type="entry name" value="AB_hydrolase_fold"/>
</dbReference>
<evidence type="ECO:0000313" key="2">
    <source>
        <dbReference type="EMBL" id="EEA24877.1"/>
    </source>
</evidence>
<dbReference type="SUPFAM" id="SSF53474">
    <property type="entry name" value="alpha/beta-Hydrolases"/>
    <property type="match status" value="1"/>
</dbReference>
<dbReference type="EMBL" id="DS995901">
    <property type="protein sequence ID" value="EEA24877.1"/>
    <property type="molecule type" value="Genomic_DNA"/>
</dbReference>
<dbReference type="Proteomes" id="UP000001294">
    <property type="component" value="Unassembled WGS sequence"/>
</dbReference>
<dbReference type="VEuPathDB" id="FungiDB:PMAA_088480"/>
<gene>
    <name evidence="2" type="ORF">PMAA_088480</name>
</gene>